<evidence type="ECO:0000256" key="9">
    <source>
        <dbReference type="RuleBase" id="RU810713"/>
    </source>
</evidence>
<dbReference type="Gene3D" id="3.40.50.880">
    <property type="match status" value="1"/>
</dbReference>
<dbReference type="HOGENOM" id="CLU_011675_5_0_1"/>
<feature type="domain" description="CTP synthase N-terminal" evidence="11">
    <location>
        <begin position="2"/>
        <end position="270"/>
    </location>
</feature>
<dbReference type="InterPro" id="IPR027417">
    <property type="entry name" value="P-loop_NTPase"/>
</dbReference>
<dbReference type="GO" id="GO:0042802">
    <property type="term" value="F:identical protein binding"/>
    <property type="evidence" value="ECO:0007669"/>
    <property type="project" value="TreeGrafter"/>
</dbReference>
<dbReference type="KEGG" id="vpo:Kpol_1028p96"/>
<sequence>MKYVVVSGGVISGIGKGVLASSTGMLFKTFGYKVTSIKIDPYMNIDAGTMSPLEHGECFVLDDGGETDLDLGNYERYLNVTLTKDHNITTGKIYSHVIQKERKGDYLGKTVQIVPHLTNAIQDWIERVSKIPVDDTGMEPDVCIIELGGTVGDIESAPFVEALRQFQFRVGKENFALIHVSLVPVIHGEQKTKPTQAAIKDLRSLGLTPDMIAVRCSHILDEPTINKIAMFCHVGSNQVVNVHDVNSTYHVPLLLLEQKVMDYLRARLQLSDITLSSEDVSRGEKLLIKWKSMTSNYDESLQTVKIALVGKYTHLKDSYLSVIKALEHSSMKCRNKLEILWVESSHLEPETQETDKEKFHDAWNKVSTADGVLVPGGFGHRGTEGMILAAKWARESNVPYLGVCLGLQIATIEFMRNVVGLKDGQSAEFFPDSDPETHVVVYMPEIDKENMGGTMRLGLRPTHFQPDTESSQIKKLYGSKDIIEERHRHRYEINPNLINKLEEHGLMFVGRDDTGERCEIFELKNHPYYVATQYHPEYTSKVLDPSRPFLGFFAASAGVLDKLLDGEYDYTESEGKTDF</sequence>
<comment type="similarity">
    <text evidence="2 9">Belongs to the CTP synthase family.</text>
</comment>
<evidence type="ECO:0000256" key="1">
    <source>
        <dbReference type="ARBA" id="ARBA00005171"/>
    </source>
</evidence>
<dbReference type="STRING" id="436907.A7TG63"/>
<dbReference type="SUPFAM" id="SSF52540">
    <property type="entry name" value="P-loop containing nucleoside triphosphate hydrolases"/>
    <property type="match status" value="1"/>
</dbReference>
<dbReference type="SUPFAM" id="SSF52317">
    <property type="entry name" value="Class I glutamine amidotransferase-like"/>
    <property type="match status" value="1"/>
</dbReference>
<dbReference type="GO" id="GO:0019856">
    <property type="term" value="P:pyrimidine nucleobase biosynthetic process"/>
    <property type="evidence" value="ECO:0007669"/>
    <property type="project" value="TreeGrafter"/>
</dbReference>
<evidence type="ECO:0000256" key="7">
    <source>
        <dbReference type="ARBA" id="ARBA00022975"/>
    </source>
</evidence>
<dbReference type="NCBIfam" id="TIGR00337">
    <property type="entry name" value="PyrG"/>
    <property type="match status" value="1"/>
</dbReference>
<comment type="pathway">
    <text evidence="1 9">Pyrimidine metabolism; CTP biosynthesis via de novo pathway; CTP from UDP: step 2/2.</text>
</comment>
<name>A7TG63_VANPO</name>
<keyword evidence="4 9" id="KW-0547">Nucleotide-binding</keyword>
<keyword evidence="5 9" id="KW-0067">ATP-binding</keyword>
<evidence type="ECO:0000259" key="10">
    <source>
        <dbReference type="Pfam" id="PF00117"/>
    </source>
</evidence>
<proteinExistence type="inferred from homology"/>
<dbReference type="InterPro" id="IPR017926">
    <property type="entry name" value="GATASE"/>
</dbReference>
<dbReference type="GeneID" id="5547136"/>
<dbReference type="PANTHER" id="PTHR11550:SF0">
    <property type="entry name" value="CTP SYNTHASE-RELATED"/>
    <property type="match status" value="1"/>
</dbReference>
<dbReference type="EMBL" id="DS480385">
    <property type="protein sequence ID" value="EDO18820.1"/>
    <property type="molecule type" value="Genomic_DNA"/>
</dbReference>
<dbReference type="GO" id="GO:0003883">
    <property type="term" value="F:CTP synthase activity"/>
    <property type="evidence" value="ECO:0007669"/>
    <property type="project" value="UniProtKB-UniRule"/>
</dbReference>
<evidence type="ECO:0000256" key="2">
    <source>
        <dbReference type="ARBA" id="ARBA00007533"/>
    </source>
</evidence>
<dbReference type="Pfam" id="PF00117">
    <property type="entry name" value="GATase"/>
    <property type="match status" value="1"/>
</dbReference>
<evidence type="ECO:0000313" key="12">
    <source>
        <dbReference type="EMBL" id="EDO18820.1"/>
    </source>
</evidence>
<dbReference type="RefSeq" id="XP_001646678.1">
    <property type="nucleotide sequence ID" value="XM_001646628.1"/>
</dbReference>
<dbReference type="Gene3D" id="3.40.50.300">
    <property type="entry name" value="P-loop containing nucleotide triphosphate hydrolases"/>
    <property type="match status" value="1"/>
</dbReference>
<dbReference type="GO" id="GO:0005737">
    <property type="term" value="C:cytoplasm"/>
    <property type="evidence" value="ECO:0007669"/>
    <property type="project" value="TreeGrafter"/>
</dbReference>
<dbReference type="EC" id="6.3.4.2" evidence="9"/>
<organism evidence="13">
    <name type="scientific">Vanderwaltozyma polyspora (strain ATCC 22028 / DSM 70294 / BCRC 21397 / CBS 2163 / NBRC 10782 / NRRL Y-8283 / UCD 57-17)</name>
    <name type="common">Kluyveromyces polysporus</name>
    <dbReference type="NCBI Taxonomy" id="436907"/>
    <lineage>
        <taxon>Eukaryota</taxon>
        <taxon>Fungi</taxon>
        <taxon>Dikarya</taxon>
        <taxon>Ascomycota</taxon>
        <taxon>Saccharomycotina</taxon>
        <taxon>Saccharomycetes</taxon>
        <taxon>Saccharomycetales</taxon>
        <taxon>Saccharomycetaceae</taxon>
        <taxon>Vanderwaltozyma</taxon>
    </lineage>
</organism>
<evidence type="ECO:0000256" key="8">
    <source>
        <dbReference type="ARBA" id="ARBA00047781"/>
    </source>
</evidence>
<dbReference type="FunCoup" id="A7TG63">
    <property type="interactions" value="940"/>
</dbReference>
<dbReference type="AlphaFoldDB" id="A7TG63"/>
<keyword evidence="3 9" id="KW-0436">Ligase</keyword>
<evidence type="ECO:0000256" key="5">
    <source>
        <dbReference type="ARBA" id="ARBA00022840"/>
    </source>
</evidence>
<dbReference type="PROSITE" id="PS51273">
    <property type="entry name" value="GATASE_TYPE_1"/>
    <property type="match status" value="1"/>
</dbReference>
<dbReference type="PANTHER" id="PTHR11550">
    <property type="entry name" value="CTP SYNTHASE"/>
    <property type="match status" value="1"/>
</dbReference>
<dbReference type="InParanoid" id="A7TG63"/>
<keyword evidence="13" id="KW-1185">Reference proteome</keyword>
<dbReference type="eggNOG" id="KOG2387">
    <property type="taxonomic scope" value="Eukaryota"/>
</dbReference>
<keyword evidence="7 9" id="KW-0665">Pyrimidine biosynthesis</keyword>
<evidence type="ECO:0000256" key="6">
    <source>
        <dbReference type="ARBA" id="ARBA00022962"/>
    </source>
</evidence>
<reference evidence="12 13" key="1">
    <citation type="journal article" date="2007" name="Proc. Natl. Acad. Sci. U.S.A.">
        <title>Independent sorting-out of thousands of duplicated gene pairs in two yeast species descended from a whole-genome duplication.</title>
        <authorList>
            <person name="Scannell D.R."/>
            <person name="Frank A.C."/>
            <person name="Conant G.C."/>
            <person name="Byrne K.P."/>
            <person name="Woolfit M."/>
            <person name="Wolfe K.H."/>
        </authorList>
    </citation>
    <scope>NUCLEOTIDE SEQUENCE [LARGE SCALE GENOMIC DNA]</scope>
    <source>
        <strain evidence="13">ATCC 22028 / DSM 70294 / BCRC 21397 / CBS 2163 / NBRC 10782 / NRRL Y-8283 / UCD 57-17</strain>
    </source>
</reference>
<dbReference type="InterPro" id="IPR033828">
    <property type="entry name" value="GATase1_CTP_Synthase"/>
</dbReference>
<dbReference type="GO" id="GO:0044210">
    <property type="term" value="P:'de novo' CTP biosynthetic process"/>
    <property type="evidence" value="ECO:0007669"/>
    <property type="project" value="UniProtKB-UniRule"/>
</dbReference>
<feature type="domain" description="Glutamine amidotransferase" evidence="10">
    <location>
        <begin position="315"/>
        <end position="553"/>
    </location>
</feature>
<dbReference type="PhylomeDB" id="A7TG63"/>
<comment type="function">
    <text evidence="9">Catalyzes the ATP-dependent amination of UTP to CTP with either L-glutamine or ammonia as the source of nitrogen.</text>
</comment>
<dbReference type="OMA" id="EFNNAYR"/>
<comment type="catalytic activity">
    <reaction evidence="8 9">
        <text>UTP + L-glutamine + ATP + H2O = CTP + L-glutamate + ADP + phosphate + 2 H(+)</text>
        <dbReference type="Rhea" id="RHEA:26426"/>
        <dbReference type="ChEBI" id="CHEBI:15377"/>
        <dbReference type="ChEBI" id="CHEBI:15378"/>
        <dbReference type="ChEBI" id="CHEBI:29985"/>
        <dbReference type="ChEBI" id="CHEBI:30616"/>
        <dbReference type="ChEBI" id="CHEBI:37563"/>
        <dbReference type="ChEBI" id="CHEBI:43474"/>
        <dbReference type="ChEBI" id="CHEBI:46398"/>
        <dbReference type="ChEBI" id="CHEBI:58359"/>
        <dbReference type="ChEBI" id="CHEBI:456216"/>
        <dbReference type="EC" id="6.3.4.2"/>
    </reaction>
</comment>
<dbReference type="GO" id="GO:0005524">
    <property type="term" value="F:ATP binding"/>
    <property type="evidence" value="ECO:0007669"/>
    <property type="project" value="UniProtKB-KW"/>
</dbReference>
<dbReference type="UniPathway" id="UPA00159">
    <property type="reaction ID" value="UER00277"/>
</dbReference>
<dbReference type="Pfam" id="PF06418">
    <property type="entry name" value="CTP_synth_N"/>
    <property type="match status" value="1"/>
</dbReference>
<keyword evidence="6 9" id="KW-0315">Glutamine amidotransferase</keyword>
<dbReference type="CDD" id="cd01746">
    <property type="entry name" value="GATase1_CTP_Synthase"/>
    <property type="match status" value="1"/>
</dbReference>
<dbReference type="NCBIfam" id="NF003792">
    <property type="entry name" value="PRK05380.1"/>
    <property type="match status" value="1"/>
</dbReference>
<protein>
    <recommendedName>
        <fullName evidence="9">CTP synthase</fullName>
        <ecNumber evidence="9">6.3.4.2</ecNumber>
    </recommendedName>
    <alternativeName>
        <fullName evidence="9">UTP--ammonia ligase</fullName>
    </alternativeName>
</protein>
<accession>A7TG63</accession>
<evidence type="ECO:0000256" key="4">
    <source>
        <dbReference type="ARBA" id="ARBA00022741"/>
    </source>
</evidence>
<dbReference type="GO" id="GO:0097268">
    <property type="term" value="C:cytoophidium"/>
    <property type="evidence" value="ECO:0007669"/>
    <property type="project" value="TreeGrafter"/>
</dbReference>
<evidence type="ECO:0000313" key="13">
    <source>
        <dbReference type="Proteomes" id="UP000000267"/>
    </source>
</evidence>
<dbReference type="InterPro" id="IPR029062">
    <property type="entry name" value="Class_I_gatase-like"/>
</dbReference>
<dbReference type="InterPro" id="IPR004468">
    <property type="entry name" value="CTP_synthase"/>
</dbReference>
<dbReference type="InterPro" id="IPR017456">
    <property type="entry name" value="CTP_synthase_N"/>
</dbReference>
<dbReference type="OrthoDB" id="1739076at2759"/>
<evidence type="ECO:0000256" key="3">
    <source>
        <dbReference type="ARBA" id="ARBA00022598"/>
    </source>
</evidence>
<dbReference type="FunFam" id="3.40.50.880:FF:000005">
    <property type="entry name" value="CTP synthase"/>
    <property type="match status" value="1"/>
</dbReference>
<gene>
    <name evidence="12" type="ORF">Kpol_1028p96</name>
</gene>
<dbReference type="Proteomes" id="UP000000267">
    <property type="component" value="Unassembled WGS sequence"/>
</dbReference>
<evidence type="ECO:0000259" key="11">
    <source>
        <dbReference type="Pfam" id="PF06418"/>
    </source>
</evidence>
<dbReference type="FunFam" id="3.40.50.300:FF:000207">
    <property type="entry name" value="CTP synthase"/>
    <property type="match status" value="1"/>
</dbReference>
<dbReference type="CDD" id="cd03113">
    <property type="entry name" value="CTPS_N"/>
    <property type="match status" value="1"/>
</dbReference>